<dbReference type="Pfam" id="PF03466">
    <property type="entry name" value="LysR_substrate"/>
    <property type="match status" value="1"/>
</dbReference>
<dbReference type="InterPro" id="IPR005119">
    <property type="entry name" value="LysR_subst-bd"/>
</dbReference>
<evidence type="ECO:0000313" key="6">
    <source>
        <dbReference type="EMBL" id="MDN3612379.1"/>
    </source>
</evidence>
<dbReference type="Proteomes" id="UP001238540">
    <property type="component" value="Unassembled WGS sequence"/>
</dbReference>
<evidence type="ECO:0000313" key="7">
    <source>
        <dbReference type="Proteomes" id="UP001238540"/>
    </source>
</evidence>
<dbReference type="PANTHER" id="PTHR30537:SF5">
    <property type="entry name" value="HTH-TYPE TRANSCRIPTIONAL ACTIVATOR TTDR-RELATED"/>
    <property type="match status" value="1"/>
</dbReference>
<evidence type="ECO:0000256" key="3">
    <source>
        <dbReference type="ARBA" id="ARBA00023125"/>
    </source>
</evidence>
<evidence type="ECO:0000256" key="4">
    <source>
        <dbReference type="ARBA" id="ARBA00023163"/>
    </source>
</evidence>
<keyword evidence="7" id="KW-1185">Reference proteome</keyword>
<keyword evidence="2" id="KW-0805">Transcription regulation</keyword>
<organism evidence="6 7">
    <name type="scientific">Vibrio ostreicida</name>
    <dbReference type="NCBI Taxonomy" id="526588"/>
    <lineage>
        <taxon>Bacteria</taxon>
        <taxon>Pseudomonadati</taxon>
        <taxon>Pseudomonadota</taxon>
        <taxon>Gammaproteobacteria</taxon>
        <taxon>Vibrionales</taxon>
        <taxon>Vibrionaceae</taxon>
        <taxon>Vibrio</taxon>
    </lineage>
</organism>
<dbReference type="SUPFAM" id="SSF46785">
    <property type="entry name" value="Winged helix' DNA-binding domain"/>
    <property type="match status" value="1"/>
</dbReference>
<dbReference type="InterPro" id="IPR000847">
    <property type="entry name" value="LysR_HTH_N"/>
</dbReference>
<dbReference type="CDD" id="cd08422">
    <property type="entry name" value="PBP2_CrgA_like"/>
    <property type="match status" value="1"/>
</dbReference>
<accession>A0ABT8C183</accession>
<dbReference type="Gene3D" id="3.40.190.290">
    <property type="match status" value="1"/>
</dbReference>
<dbReference type="EMBL" id="JAUFQC010000027">
    <property type="protein sequence ID" value="MDN3612379.1"/>
    <property type="molecule type" value="Genomic_DNA"/>
</dbReference>
<comment type="caution">
    <text evidence="6">The sequence shown here is derived from an EMBL/GenBank/DDBJ whole genome shotgun (WGS) entry which is preliminary data.</text>
</comment>
<protein>
    <submittedName>
        <fullName evidence="6">LysR family transcriptional regulator</fullName>
    </submittedName>
</protein>
<dbReference type="SUPFAM" id="SSF53850">
    <property type="entry name" value="Periplasmic binding protein-like II"/>
    <property type="match status" value="1"/>
</dbReference>
<keyword evidence="3" id="KW-0238">DNA-binding</keyword>
<evidence type="ECO:0000256" key="1">
    <source>
        <dbReference type="ARBA" id="ARBA00009437"/>
    </source>
</evidence>
<dbReference type="RefSeq" id="WP_170883519.1">
    <property type="nucleotide sequence ID" value="NZ_JABEYA020000010.1"/>
</dbReference>
<dbReference type="Gene3D" id="1.10.10.10">
    <property type="entry name" value="Winged helix-like DNA-binding domain superfamily/Winged helix DNA-binding domain"/>
    <property type="match status" value="1"/>
</dbReference>
<dbReference type="Pfam" id="PF00126">
    <property type="entry name" value="HTH_1"/>
    <property type="match status" value="1"/>
</dbReference>
<dbReference type="InterPro" id="IPR036388">
    <property type="entry name" value="WH-like_DNA-bd_sf"/>
</dbReference>
<evidence type="ECO:0000259" key="5">
    <source>
        <dbReference type="PROSITE" id="PS50931"/>
    </source>
</evidence>
<name>A0ABT8C183_9VIBR</name>
<evidence type="ECO:0000256" key="2">
    <source>
        <dbReference type="ARBA" id="ARBA00023015"/>
    </source>
</evidence>
<proteinExistence type="inferred from homology"/>
<dbReference type="PANTHER" id="PTHR30537">
    <property type="entry name" value="HTH-TYPE TRANSCRIPTIONAL REGULATOR"/>
    <property type="match status" value="1"/>
</dbReference>
<feature type="domain" description="HTH lysR-type" evidence="5">
    <location>
        <begin position="1"/>
        <end position="57"/>
    </location>
</feature>
<dbReference type="InterPro" id="IPR058163">
    <property type="entry name" value="LysR-type_TF_proteobact-type"/>
</dbReference>
<dbReference type="InterPro" id="IPR036390">
    <property type="entry name" value="WH_DNA-bd_sf"/>
</dbReference>
<keyword evidence="4" id="KW-0804">Transcription</keyword>
<gene>
    <name evidence="6" type="ORF">QWZ16_22535</name>
</gene>
<sequence>MHDNISLFVSVVEAGNFKLASQHLNIPSSTIGRRIKALEDQFSCKLLSRNSHTFEVTREGKKLYEKARFHVNSIDSLVNELLDDVSSDRGPIKLLAPTNLVTSCIQEPLSRYLHDNPNIELELQLSNTMAHFYSSNADIAIRTGKQRDSDLTQLKLGTVNTVLVASPAYLNTVNKLTHPQDMRALSVIITEPLLIWELSLEADRTETTIFQPSQRRILLNDLNVAKQFSTHHLGIALLPLTEVKTELNTGQLVRVLPHWQGPVRDIYAIWYRRQLLSTRASKLVDFLKANLRF</sequence>
<dbReference type="PROSITE" id="PS50931">
    <property type="entry name" value="HTH_LYSR"/>
    <property type="match status" value="1"/>
</dbReference>
<reference evidence="7" key="1">
    <citation type="journal article" date="2019" name="Int. J. Syst. Evol. Microbiol.">
        <title>The Global Catalogue of Microorganisms (GCM) 10K type strain sequencing project: providing services to taxonomists for standard genome sequencing and annotation.</title>
        <authorList>
            <consortium name="The Broad Institute Genomics Platform"/>
            <consortium name="The Broad Institute Genome Sequencing Center for Infectious Disease"/>
            <person name="Wu L."/>
            <person name="Ma J."/>
        </authorList>
    </citation>
    <scope>NUCLEOTIDE SEQUENCE [LARGE SCALE GENOMIC DNA]</scope>
    <source>
        <strain evidence="7">CECT 7398</strain>
    </source>
</reference>
<comment type="similarity">
    <text evidence="1">Belongs to the LysR transcriptional regulatory family.</text>
</comment>